<reference evidence="3" key="1">
    <citation type="journal article" date="2019" name="Int. J. Syst. Evol. Microbiol.">
        <title>The Global Catalogue of Microorganisms (GCM) 10K type strain sequencing project: providing services to taxonomists for standard genome sequencing and annotation.</title>
        <authorList>
            <consortium name="The Broad Institute Genomics Platform"/>
            <consortium name="The Broad Institute Genome Sequencing Center for Infectious Disease"/>
            <person name="Wu L."/>
            <person name="Ma J."/>
        </authorList>
    </citation>
    <scope>NUCLEOTIDE SEQUENCE [LARGE SCALE GENOMIC DNA]</scope>
    <source>
        <strain evidence="3">TBRC 7912</strain>
    </source>
</reference>
<dbReference type="Proteomes" id="UP001595698">
    <property type="component" value="Unassembled WGS sequence"/>
</dbReference>
<keyword evidence="3" id="KW-1185">Reference proteome</keyword>
<protein>
    <submittedName>
        <fullName evidence="2">CU044_2847 family protein</fullName>
    </submittedName>
</protein>
<dbReference type="EMBL" id="JBHSBC010000012">
    <property type="protein sequence ID" value="MFC3981305.1"/>
    <property type="molecule type" value="Genomic_DNA"/>
</dbReference>
<gene>
    <name evidence="2" type="ORF">ACFOYY_14300</name>
</gene>
<evidence type="ECO:0000313" key="3">
    <source>
        <dbReference type="Proteomes" id="UP001595698"/>
    </source>
</evidence>
<dbReference type="Pfam" id="PF19493">
    <property type="entry name" value="Trypco1"/>
    <property type="match status" value="1"/>
</dbReference>
<sequence>MAKQLVRWEIDGGTVVVETDEEYVTDWVPVSSTGDRVIYDARQRFEEALKHVRGAAETALRTFRESAIGPDEVEVEFGVKLGTEAGAVIAKASVEGNLTVRVKWSGTHNHEHRG</sequence>
<evidence type="ECO:0000313" key="2">
    <source>
        <dbReference type="EMBL" id="MFC3981305.1"/>
    </source>
</evidence>
<feature type="domain" description="Trypsin-co-occurring" evidence="1">
    <location>
        <begin position="11"/>
        <end position="105"/>
    </location>
</feature>
<evidence type="ECO:0000259" key="1">
    <source>
        <dbReference type="Pfam" id="PF19493"/>
    </source>
</evidence>
<proteinExistence type="predicted"/>
<name>A0ABV8F0W2_9ACTN</name>
<dbReference type="InterPro" id="IPR045794">
    <property type="entry name" value="Trypco1"/>
</dbReference>
<dbReference type="NCBIfam" id="NF041216">
    <property type="entry name" value="CU044_2847_fam"/>
    <property type="match status" value="1"/>
</dbReference>
<organism evidence="2 3">
    <name type="scientific">Streptosporangium jomthongense</name>
    <dbReference type="NCBI Taxonomy" id="1193683"/>
    <lineage>
        <taxon>Bacteria</taxon>
        <taxon>Bacillati</taxon>
        <taxon>Actinomycetota</taxon>
        <taxon>Actinomycetes</taxon>
        <taxon>Streptosporangiales</taxon>
        <taxon>Streptosporangiaceae</taxon>
        <taxon>Streptosporangium</taxon>
    </lineage>
</organism>
<accession>A0ABV8F0W2</accession>
<comment type="caution">
    <text evidence="2">The sequence shown here is derived from an EMBL/GenBank/DDBJ whole genome shotgun (WGS) entry which is preliminary data.</text>
</comment>
<dbReference type="RefSeq" id="WP_352008894.1">
    <property type="nucleotide sequence ID" value="NZ_JBHSBC010000012.1"/>
</dbReference>